<keyword evidence="4 8" id="KW-0378">Hydrolase</keyword>
<dbReference type="OrthoDB" id="9782620at2"/>
<dbReference type="EC" id="3.4.-.-" evidence="8"/>
<dbReference type="InterPro" id="IPR003738">
    <property type="entry name" value="SRAP"/>
</dbReference>
<evidence type="ECO:0000256" key="5">
    <source>
        <dbReference type="ARBA" id="ARBA00023124"/>
    </source>
</evidence>
<dbReference type="Gene3D" id="3.90.1680.10">
    <property type="entry name" value="SOS response associated peptidase-like"/>
    <property type="match status" value="1"/>
</dbReference>
<comment type="similarity">
    <text evidence="1 8">Belongs to the SOS response-associated peptidase family.</text>
</comment>
<gene>
    <name evidence="9" type="ORF">LX66_1427</name>
</gene>
<organism evidence="9 10">
    <name type="scientific">Chitinophaga japonensis</name>
    <name type="common">Flexibacter japonensis</name>
    <dbReference type="NCBI Taxonomy" id="104662"/>
    <lineage>
        <taxon>Bacteria</taxon>
        <taxon>Pseudomonadati</taxon>
        <taxon>Bacteroidota</taxon>
        <taxon>Chitinophagia</taxon>
        <taxon>Chitinophagales</taxon>
        <taxon>Chitinophagaceae</taxon>
        <taxon>Chitinophaga</taxon>
    </lineage>
</organism>
<evidence type="ECO:0000256" key="2">
    <source>
        <dbReference type="ARBA" id="ARBA00022670"/>
    </source>
</evidence>
<dbReference type="AlphaFoldDB" id="A0A562TEY4"/>
<dbReference type="GO" id="GO:0006508">
    <property type="term" value="P:proteolysis"/>
    <property type="evidence" value="ECO:0007669"/>
    <property type="project" value="UniProtKB-KW"/>
</dbReference>
<evidence type="ECO:0000256" key="4">
    <source>
        <dbReference type="ARBA" id="ARBA00022801"/>
    </source>
</evidence>
<evidence type="ECO:0000256" key="3">
    <source>
        <dbReference type="ARBA" id="ARBA00022763"/>
    </source>
</evidence>
<evidence type="ECO:0000256" key="1">
    <source>
        <dbReference type="ARBA" id="ARBA00008136"/>
    </source>
</evidence>
<name>A0A562TEY4_CHIJA</name>
<dbReference type="GO" id="GO:0016829">
    <property type="term" value="F:lyase activity"/>
    <property type="evidence" value="ECO:0007669"/>
    <property type="project" value="UniProtKB-KW"/>
</dbReference>
<comment type="caution">
    <text evidence="9">The sequence shown here is derived from an EMBL/GenBank/DDBJ whole genome shotgun (WGS) entry which is preliminary data.</text>
</comment>
<dbReference type="Pfam" id="PF02586">
    <property type="entry name" value="SRAP"/>
    <property type="match status" value="1"/>
</dbReference>
<keyword evidence="6" id="KW-0238">DNA-binding</keyword>
<proteinExistence type="inferred from homology"/>
<dbReference type="Proteomes" id="UP000316778">
    <property type="component" value="Unassembled WGS sequence"/>
</dbReference>
<evidence type="ECO:0000256" key="6">
    <source>
        <dbReference type="ARBA" id="ARBA00023125"/>
    </source>
</evidence>
<keyword evidence="3" id="KW-0227">DNA damage</keyword>
<evidence type="ECO:0000256" key="7">
    <source>
        <dbReference type="ARBA" id="ARBA00023239"/>
    </source>
</evidence>
<sequence>MCYHLSFSSDIASIYELLPDLDTTSLDIPFHPTYHMVGQAYPKWPVVTSEGGRLQLKQFEWGVIAPYMKAENLRKERNWMLNIRSERVLGDRNSYWHRIRQNRCLVPATGFYEFRDVGWKKKVPYYIRLKHRPVFLLPGLFNYSHVPNVHGELPGTFAILIRNANEVMRKIHNSGDNPFRMPLMLPPELEKEWLNPALTDLDLQRIISYEMPPDALEYWPVKSLYRTDPYSEAVMAPEMYEGLPAL</sequence>
<dbReference type="EMBL" id="VLLG01000002">
    <property type="protein sequence ID" value="TWI92045.1"/>
    <property type="molecule type" value="Genomic_DNA"/>
</dbReference>
<dbReference type="RefSeq" id="WP_145711256.1">
    <property type="nucleotide sequence ID" value="NZ_BAAAFY010000001.1"/>
</dbReference>
<protein>
    <recommendedName>
        <fullName evidence="8">Abasic site processing protein</fullName>
        <ecNumber evidence="8">3.4.-.-</ecNumber>
    </recommendedName>
</protein>
<keyword evidence="2 8" id="KW-0645">Protease</keyword>
<keyword evidence="5" id="KW-0190">Covalent protein-DNA linkage</keyword>
<dbReference type="GO" id="GO:0008233">
    <property type="term" value="F:peptidase activity"/>
    <property type="evidence" value="ECO:0007669"/>
    <property type="project" value="UniProtKB-KW"/>
</dbReference>
<evidence type="ECO:0000256" key="8">
    <source>
        <dbReference type="RuleBase" id="RU364100"/>
    </source>
</evidence>
<dbReference type="GO" id="GO:0106300">
    <property type="term" value="P:protein-DNA covalent cross-linking repair"/>
    <property type="evidence" value="ECO:0007669"/>
    <property type="project" value="InterPro"/>
</dbReference>
<dbReference type="PANTHER" id="PTHR13604:SF0">
    <property type="entry name" value="ABASIC SITE PROCESSING PROTEIN HMCES"/>
    <property type="match status" value="1"/>
</dbReference>
<evidence type="ECO:0000313" key="9">
    <source>
        <dbReference type="EMBL" id="TWI92045.1"/>
    </source>
</evidence>
<keyword evidence="10" id="KW-1185">Reference proteome</keyword>
<dbReference type="PANTHER" id="PTHR13604">
    <property type="entry name" value="DC12-RELATED"/>
    <property type="match status" value="1"/>
</dbReference>
<evidence type="ECO:0000313" key="10">
    <source>
        <dbReference type="Proteomes" id="UP000316778"/>
    </source>
</evidence>
<accession>A0A562TEY4</accession>
<keyword evidence="7" id="KW-0456">Lyase</keyword>
<reference evidence="9 10" key="1">
    <citation type="journal article" date="2013" name="Stand. Genomic Sci.">
        <title>Genomic Encyclopedia of Type Strains, Phase I: The one thousand microbial genomes (KMG-I) project.</title>
        <authorList>
            <person name="Kyrpides N.C."/>
            <person name="Woyke T."/>
            <person name="Eisen J.A."/>
            <person name="Garrity G."/>
            <person name="Lilburn T.G."/>
            <person name="Beck B.J."/>
            <person name="Whitman W.B."/>
            <person name="Hugenholtz P."/>
            <person name="Klenk H.P."/>
        </authorList>
    </citation>
    <scope>NUCLEOTIDE SEQUENCE [LARGE SCALE GENOMIC DNA]</scope>
    <source>
        <strain evidence="9 10">DSM 13484</strain>
    </source>
</reference>
<dbReference type="GO" id="GO:0003697">
    <property type="term" value="F:single-stranded DNA binding"/>
    <property type="evidence" value="ECO:0007669"/>
    <property type="project" value="InterPro"/>
</dbReference>
<dbReference type="SUPFAM" id="SSF143081">
    <property type="entry name" value="BB1717-like"/>
    <property type="match status" value="1"/>
</dbReference>
<dbReference type="InterPro" id="IPR036590">
    <property type="entry name" value="SRAP-like"/>
</dbReference>